<dbReference type="AlphaFoldDB" id="A0A1G6K2Y7"/>
<organism evidence="1 2">
    <name type="scientific">Nocardioides lianchengensis</name>
    <dbReference type="NCBI Taxonomy" id="1045774"/>
    <lineage>
        <taxon>Bacteria</taxon>
        <taxon>Bacillati</taxon>
        <taxon>Actinomycetota</taxon>
        <taxon>Actinomycetes</taxon>
        <taxon>Propionibacteriales</taxon>
        <taxon>Nocardioidaceae</taxon>
        <taxon>Nocardioides</taxon>
    </lineage>
</organism>
<evidence type="ECO:0000313" key="1">
    <source>
        <dbReference type="EMBL" id="SDC24985.1"/>
    </source>
</evidence>
<proteinExistence type="predicted"/>
<dbReference type="STRING" id="1045774.SAMN05421872_101659"/>
<accession>A0A1G6K2Y7</accession>
<dbReference type="Proteomes" id="UP000199034">
    <property type="component" value="Unassembled WGS sequence"/>
</dbReference>
<dbReference type="RefSeq" id="WP_090850673.1">
    <property type="nucleotide sequence ID" value="NZ_FMZM01000001.1"/>
</dbReference>
<keyword evidence="2" id="KW-1185">Reference proteome</keyword>
<dbReference type="Pfam" id="PF11305">
    <property type="entry name" value="DUF3107"/>
    <property type="match status" value="1"/>
</dbReference>
<name>A0A1G6K2Y7_9ACTN</name>
<gene>
    <name evidence="1" type="ORF">SAMN05421872_101659</name>
</gene>
<evidence type="ECO:0008006" key="3">
    <source>
        <dbReference type="Google" id="ProtNLM"/>
    </source>
</evidence>
<evidence type="ECO:0000313" key="2">
    <source>
        <dbReference type="Proteomes" id="UP000199034"/>
    </source>
</evidence>
<dbReference type="InterPro" id="IPR021456">
    <property type="entry name" value="DUF3107"/>
</dbReference>
<reference evidence="2" key="1">
    <citation type="submission" date="2016-10" db="EMBL/GenBank/DDBJ databases">
        <authorList>
            <person name="Varghese N."/>
            <person name="Submissions S."/>
        </authorList>
    </citation>
    <scope>NUCLEOTIDE SEQUENCE [LARGE SCALE GENOMIC DNA]</scope>
    <source>
        <strain evidence="2">CGMCC 4.6858</strain>
    </source>
</reference>
<sequence length="73" mass="7462">MEVKIGVQHSPRELVVDTDETAENVEKLLADAVAAGGVLALTDTKGRKIIVPAAGISYVEVGGGVAGQVGFRS</sequence>
<protein>
    <recommendedName>
        <fullName evidence="3">ATP-binding protein</fullName>
    </recommendedName>
</protein>
<dbReference type="EMBL" id="FMZM01000001">
    <property type="protein sequence ID" value="SDC24985.1"/>
    <property type="molecule type" value="Genomic_DNA"/>
</dbReference>